<feature type="signal peptide" evidence="1">
    <location>
        <begin position="1"/>
        <end position="20"/>
    </location>
</feature>
<reference evidence="3" key="2">
    <citation type="submission" date="2016-11" db="EMBL/GenBank/DDBJ databases">
        <authorList>
            <person name="Jaros S."/>
            <person name="Januszkiewicz K."/>
            <person name="Wedrychowicz H."/>
        </authorList>
    </citation>
    <scope>NUCLEOTIDE SEQUENCE [LARGE SCALE GENOMIC DNA]</scope>
    <source>
        <strain evidence="3">DSM 19729</strain>
    </source>
</reference>
<keyword evidence="1" id="KW-0732">Signal</keyword>
<evidence type="ECO:0000256" key="1">
    <source>
        <dbReference type="SAM" id="SignalP"/>
    </source>
</evidence>
<dbReference type="RefSeq" id="WP_139256917.1">
    <property type="nucleotide sequence ID" value="NZ_FQWO01000011.1"/>
</dbReference>
<dbReference type="Proteomes" id="UP000237771">
    <property type="component" value="Unassembled WGS sequence"/>
</dbReference>
<protein>
    <submittedName>
        <fullName evidence="3">Uncharacterized protein</fullName>
    </submittedName>
</protein>
<dbReference type="OrthoDB" id="1411646at2"/>
<sequence>MKKIIYIVTFAIMAMLLLHACQKDPIFPDPGFEIGDQRAEVRRDTADFYNIKMKMNVPNGVKLIELLDAVNFNVVDEVHDYDGQKNFNFNYQVDLRSFDKDTVLNYIIKVTDKDLRSFNQGIRIAVKQFSFPEIKLVGGTNLAVVAPSYYVKGLVSCGLNNISSIKILFEGNEQYSFTPSSPIKEMPLKKIVFLGNLQPDTDYHIDIIIKDDKGQESTTTITVRKGANIKKPRRIIFRRLDNNIINMDLIYNPTTGNLSTLDYKFSNGILFRHEFNYNALNMVDKLVYKNYGADGVKVSEQKVFYNYVAGTKKLSTIENQITSFFADGSTVEGAKTTDYKNFVYRADGSVSSFFKTATVSNIYYSDPFGLGEQIFGEYWQNMKAYQVADDLRRQHRVDYDPILLPTYIEGFPPFAETTSVLSTIFNDLFWSKYIMTSTVHTSSRYISTYLEEPAYSYETDAEGTLVSVTKTYRGSSISSNIGKSETFTFIYD</sequence>
<dbReference type="EMBL" id="FQWO01000011">
    <property type="protein sequence ID" value="SHH35029.1"/>
    <property type="molecule type" value="Genomic_DNA"/>
</dbReference>
<dbReference type="AlphaFoldDB" id="A0A1M5S964"/>
<feature type="chain" id="PRO_5012341499" evidence="1">
    <location>
        <begin position="21"/>
        <end position="492"/>
    </location>
</feature>
<keyword evidence="5" id="KW-1185">Reference proteome</keyword>
<organism evidence="3 4">
    <name type="scientific">Flavobacterium granuli</name>
    <dbReference type="NCBI Taxonomy" id="280093"/>
    <lineage>
        <taxon>Bacteria</taxon>
        <taxon>Pseudomonadati</taxon>
        <taxon>Bacteroidota</taxon>
        <taxon>Flavobacteriia</taxon>
        <taxon>Flavobacteriales</taxon>
        <taxon>Flavobacteriaceae</taxon>
        <taxon>Flavobacterium</taxon>
    </lineage>
</organism>
<evidence type="ECO:0000313" key="4">
    <source>
        <dbReference type="Proteomes" id="UP000184384"/>
    </source>
</evidence>
<accession>A0A1M5S964</accession>
<proteinExistence type="predicted"/>
<name>A0A1M5S964_9FLAO</name>
<dbReference type="EMBL" id="PVUB01000009">
    <property type="protein sequence ID" value="PRZ21253.1"/>
    <property type="molecule type" value="Genomic_DNA"/>
</dbReference>
<evidence type="ECO:0000313" key="3">
    <source>
        <dbReference type="EMBL" id="SHH35029.1"/>
    </source>
</evidence>
<dbReference type="Proteomes" id="UP000184384">
    <property type="component" value="Unassembled WGS sequence"/>
</dbReference>
<dbReference type="STRING" id="280093.SAMN05443373_111106"/>
<evidence type="ECO:0000313" key="5">
    <source>
        <dbReference type="Proteomes" id="UP000237771"/>
    </source>
</evidence>
<gene>
    <name evidence="2" type="ORF">BC624_109106</name>
    <name evidence="3" type="ORF">SAMN05443373_111106</name>
</gene>
<reference evidence="4" key="1">
    <citation type="submission" date="2016-11" db="EMBL/GenBank/DDBJ databases">
        <authorList>
            <person name="Varghese N."/>
            <person name="Submissions S."/>
        </authorList>
    </citation>
    <scope>NUCLEOTIDE SEQUENCE [LARGE SCALE GENOMIC DNA]</scope>
    <source>
        <strain evidence="4">DSM 19729</strain>
    </source>
</reference>
<evidence type="ECO:0000313" key="2">
    <source>
        <dbReference type="EMBL" id="PRZ21253.1"/>
    </source>
</evidence>
<reference evidence="2 5" key="3">
    <citation type="submission" date="2018-03" db="EMBL/GenBank/DDBJ databases">
        <title>Genomic Encyclopedia of Archaeal and Bacterial Type Strains, Phase II (KMG-II): from individual species to whole genera.</title>
        <authorList>
            <person name="Goeker M."/>
        </authorList>
    </citation>
    <scope>NUCLEOTIDE SEQUENCE [LARGE SCALE GENOMIC DNA]</scope>
    <source>
        <strain evidence="2 5">DSM 17797</strain>
    </source>
</reference>